<keyword evidence="1" id="KW-0812">Transmembrane</keyword>
<feature type="transmembrane region" description="Helical" evidence="1">
    <location>
        <begin position="129"/>
        <end position="148"/>
    </location>
</feature>
<gene>
    <name evidence="2" type="ORF">RM520_12450</name>
</gene>
<feature type="transmembrane region" description="Helical" evidence="1">
    <location>
        <begin position="250"/>
        <end position="270"/>
    </location>
</feature>
<keyword evidence="1" id="KW-0472">Membrane</keyword>
<comment type="caution">
    <text evidence="2">The sequence shown here is derived from an EMBL/GenBank/DDBJ whole genome shotgun (WGS) entry which is preliminary data.</text>
</comment>
<feature type="transmembrane region" description="Helical" evidence="1">
    <location>
        <begin position="7"/>
        <end position="29"/>
    </location>
</feature>
<proteinExistence type="predicted"/>
<dbReference type="Proteomes" id="UP001250662">
    <property type="component" value="Unassembled WGS sequence"/>
</dbReference>
<feature type="transmembrane region" description="Helical" evidence="1">
    <location>
        <begin position="195"/>
        <end position="214"/>
    </location>
</feature>
<protein>
    <recommendedName>
        <fullName evidence="4">Prenyltransferase</fullName>
    </recommendedName>
</protein>
<feature type="transmembrane region" description="Helical" evidence="1">
    <location>
        <begin position="154"/>
        <end position="174"/>
    </location>
</feature>
<evidence type="ECO:0000256" key="1">
    <source>
        <dbReference type="SAM" id="Phobius"/>
    </source>
</evidence>
<name>A0ABU3BJU3_9FLAO</name>
<accession>A0ABU3BJU3</accession>
<keyword evidence="1" id="KW-1133">Transmembrane helix</keyword>
<feature type="transmembrane region" description="Helical" evidence="1">
    <location>
        <begin position="98"/>
        <end position="117"/>
    </location>
</feature>
<dbReference type="RefSeq" id="WP_311386004.1">
    <property type="nucleotide sequence ID" value="NZ_JAVRHU010000003.1"/>
</dbReference>
<dbReference type="EMBL" id="JAVRHU010000003">
    <property type="protein sequence ID" value="MDT0622441.1"/>
    <property type="molecule type" value="Genomic_DNA"/>
</dbReference>
<evidence type="ECO:0008006" key="4">
    <source>
        <dbReference type="Google" id="ProtNLM"/>
    </source>
</evidence>
<feature type="transmembrane region" description="Helical" evidence="1">
    <location>
        <begin position="226"/>
        <end position="243"/>
    </location>
</feature>
<sequence>MKLFKQVFNFYLDASIHVALAVVCLYFISLQLLKVSTNYDLVGFLFFGTIVCYNFMKFGVEAKKYIIVSNPYHRLIQIFSFLAFSSALYFFLQLDNNLWFSILILILISALYAIPFLPQTKNLRSLGGMKVYLVALVWMGCTVILPVLDANLSLTGEVFLLITQRVLLVLILLIPFEIRDLKYDEPSLRTLPQRIGILKTKSIGYVLIVAYFSLQFFKTTALQAEWISVVMFSLLLFAIIKMTKEDQSKFFASFWVEVLPLVYLMLLVLVKAVY</sequence>
<evidence type="ECO:0000313" key="3">
    <source>
        <dbReference type="Proteomes" id="UP001250662"/>
    </source>
</evidence>
<organism evidence="2 3">
    <name type="scientific">Croceitalea vernalis</name>
    <dbReference type="NCBI Taxonomy" id="3075599"/>
    <lineage>
        <taxon>Bacteria</taxon>
        <taxon>Pseudomonadati</taxon>
        <taxon>Bacteroidota</taxon>
        <taxon>Flavobacteriia</taxon>
        <taxon>Flavobacteriales</taxon>
        <taxon>Flavobacteriaceae</taxon>
        <taxon>Croceitalea</taxon>
    </lineage>
</organism>
<feature type="transmembrane region" description="Helical" evidence="1">
    <location>
        <begin position="72"/>
        <end position="92"/>
    </location>
</feature>
<reference evidence="2 3" key="1">
    <citation type="submission" date="2023-09" db="EMBL/GenBank/DDBJ databases">
        <authorList>
            <person name="Rey-Velasco X."/>
        </authorList>
    </citation>
    <scope>NUCLEOTIDE SEQUENCE [LARGE SCALE GENOMIC DNA]</scope>
    <source>
        <strain evidence="2 3">P007</strain>
    </source>
</reference>
<evidence type="ECO:0000313" key="2">
    <source>
        <dbReference type="EMBL" id="MDT0622441.1"/>
    </source>
</evidence>
<feature type="transmembrane region" description="Helical" evidence="1">
    <location>
        <begin position="41"/>
        <end position="60"/>
    </location>
</feature>
<keyword evidence="3" id="KW-1185">Reference proteome</keyword>